<protein>
    <recommendedName>
        <fullName evidence="5">Autotransporter domain-containing protein</fullName>
    </recommendedName>
</protein>
<accession>A0A3M3E7L2</accession>
<evidence type="ECO:0000259" key="5">
    <source>
        <dbReference type="PROSITE" id="PS51208"/>
    </source>
</evidence>
<name>A0A3M3E7L2_9PSED</name>
<dbReference type="PANTHER" id="PTHR45648:SF22">
    <property type="entry name" value="GDSL LIPASE_ACYLHYDROLASE FAMILY PROTEIN (AFU_ORTHOLOGUE AFUA_4G14700)"/>
    <property type="match status" value="1"/>
</dbReference>
<organism evidence="6 7">
    <name type="scientific">Pseudomonas corrugata</name>
    <dbReference type="NCBI Taxonomy" id="47879"/>
    <lineage>
        <taxon>Bacteria</taxon>
        <taxon>Pseudomonadati</taxon>
        <taxon>Pseudomonadota</taxon>
        <taxon>Gammaproteobacteria</taxon>
        <taxon>Pseudomonadales</taxon>
        <taxon>Pseudomonadaceae</taxon>
        <taxon>Pseudomonas</taxon>
    </lineage>
</organism>
<dbReference type="GO" id="GO:0016298">
    <property type="term" value="F:lipase activity"/>
    <property type="evidence" value="ECO:0007669"/>
    <property type="project" value="InterPro"/>
</dbReference>
<dbReference type="PANTHER" id="PTHR45648">
    <property type="entry name" value="GDSL LIPASE/ACYLHYDROLASE FAMILY PROTEIN (AFU_ORTHOLOGUE AFUA_4G14700)"/>
    <property type="match status" value="1"/>
</dbReference>
<keyword evidence="3" id="KW-0378">Hydrolase</keyword>
<comment type="similarity">
    <text evidence="1">Belongs to the 'GDSL' lipolytic enzyme family.</text>
</comment>
<feature type="active site" evidence="4">
    <location>
        <position position="338"/>
    </location>
</feature>
<evidence type="ECO:0000256" key="1">
    <source>
        <dbReference type="ARBA" id="ARBA00008668"/>
    </source>
</evidence>
<feature type="active site" evidence="4">
    <location>
        <position position="335"/>
    </location>
</feature>
<dbReference type="SUPFAM" id="SSF103515">
    <property type="entry name" value="Autotransporter"/>
    <property type="match status" value="1"/>
</dbReference>
<dbReference type="InterPro" id="IPR005546">
    <property type="entry name" value="Autotransporte_beta"/>
</dbReference>
<dbReference type="Pfam" id="PF03797">
    <property type="entry name" value="Autotransporter"/>
    <property type="match status" value="1"/>
</dbReference>
<dbReference type="CDD" id="cd01847">
    <property type="entry name" value="Triacylglycerol_lipase_like"/>
    <property type="match status" value="1"/>
</dbReference>
<dbReference type="PROSITE" id="PS01098">
    <property type="entry name" value="LIPASE_GDSL_SER"/>
    <property type="match status" value="1"/>
</dbReference>
<dbReference type="InterPro" id="IPR008265">
    <property type="entry name" value="Lipase_GDSL_AS"/>
</dbReference>
<feature type="domain" description="Autotransporter" evidence="5">
    <location>
        <begin position="388"/>
        <end position="670"/>
    </location>
</feature>
<dbReference type="AlphaFoldDB" id="A0A3M3E7L2"/>
<dbReference type="NCBIfam" id="NF041609">
    <property type="entry name" value="esterase_EstP"/>
    <property type="match status" value="1"/>
</dbReference>
<sequence length="670" mass="73118">MSEPKGLQTITTFRMDGRTQKVWRCRYSNNDKTKRTLPMIKQTLFIPVTACLLAMTSIHTSAAPYSSFIVFGDSLNDAGQLTDPDGPAGATRRFTNRTGPIYLDGSGEVYSANATQLLGERLGYSADETAASTSAARANAGLADGNNWAVGGYRTDQILDSLTTVSDTGERSRAGYLANGLRADPNALYYISGGGNDFLQGLVLTPRQAQDAADRLANSVQTLQTAGARYLMVWLLPDLGLTPALNGTPLQNAVSQLSNQFNQQLITRLQGIDAEVIPLNIPLLLQESFADPARFGFASGTNLIATCFSGNSCTENTTYGIHSATPDPSKLVYNDSVHPTEAGQKLIADYAYSLLSAPWELTLLPEMAHSTLRAHQDELRNQWQSDRDSWQAVGQWRAIVAGGGQHLDLDSQSNSASADGSGQSLNIGGSYRLSEAWRVGVAAGFYRQDMEAGHNDSDYTLNSYLATAFAQFQQNRWWADAALTGGKLDYDNLERKFDLGASQAQEKGDTDGRLWAFSSRVGYDIAQPGSEWHLSPFISADYAKVEVDGYSEKSNRSTALTFDDQTRDSKRLGIGLQGKYNFTRQTQVFGEYAHERGYEDDTQKVNIALNSLPANDFTLEGYTPQSHLNRLSLGISHKLTNDLALRGGYTLRKDDDFTQQGVNVGVSLDF</sequence>
<dbReference type="EMBL" id="RBOJ01000093">
    <property type="protein sequence ID" value="RMM45643.1"/>
    <property type="molecule type" value="Genomic_DNA"/>
</dbReference>
<proteinExistence type="inferred from homology"/>
<dbReference type="InterPro" id="IPR036514">
    <property type="entry name" value="SGNH_hydro_sf"/>
</dbReference>
<dbReference type="SMART" id="SM00869">
    <property type="entry name" value="Autotransporter"/>
    <property type="match status" value="1"/>
</dbReference>
<gene>
    <name evidence="6" type="ORF">ALQ77_01390</name>
</gene>
<keyword evidence="2" id="KW-0732">Signal</keyword>
<dbReference type="InterPro" id="IPR001087">
    <property type="entry name" value="GDSL"/>
</dbReference>
<dbReference type="InterPro" id="IPR048099">
    <property type="entry name" value="Esterase_EstP/EstA"/>
</dbReference>
<dbReference type="SUPFAM" id="SSF52266">
    <property type="entry name" value="SGNH hydrolase"/>
    <property type="match status" value="1"/>
</dbReference>
<dbReference type="Pfam" id="PF00657">
    <property type="entry name" value="Lipase_GDSL"/>
    <property type="match status" value="1"/>
</dbReference>
<evidence type="ECO:0000256" key="4">
    <source>
        <dbReference type="PIRSR" id="PIRSR037375-1"/>
    </source>
</evidence>
<dbReference type="InterPro" id="IPR036709">
    <property type="entry name" value="Autotransporte_beta_dom_sf"/>
</dbReference>
<dbReference type="InterPro" id="IPR017186">
    <property type="entry name" value="Lipase_autotranspt_EstA"/>
</dbReference>
<evidence type="ECO:0000256" key="2">
    <source>
        <dbReference type="ARBA" id="ARBA00022729"/>
    </source>
</evidence>
<evidence type="ECO:0000256" key="3">
    <source>
        <dbReference type="ARBA" id="ARBA00022801"/>
    </source>
</evidence>
<dbReference type="Proteomes" id="UP000270661">
    <property type="component" value="Unassembled WGS sequence"/>
</dbReference>
<evidence type="ECO:0000313" key="7">
    <source>
        <dbReference type="Proteomes" id="UP000270661"/>
    </source>
</evidence>
<dbReference type="PIRSF" id="PIRSF037375">
    <property type="entry name" value="Autotrns_EstA"/>
    <property type="match status" value="1"/>
</dbReference>
<comment type="caution">
    <text evidence="6">The sequence shown here is derived from an EMBL/GenBank/DDBJ whole genome shotgun (WGS) entry which is preliminary data.</text>
</comment>
<feature type="active site" description="Nucleophile" evidence="4">
    <location>
        <position position="74"/>
    </location>
</feature>
<keyword evidence="7" id="KW-1185">Reference proteome</keyword>
<dbReference type="STRING" id="47879.AXG94_12615"/>
<reference evidence="6 7" key="1">
    <citation type="submission" date="2018-08" db="EMBL/GenBank/DDBJ databases">
        <title>Recombination of ecologically and evolutionarily significant loci maintains genetic cohesion in the Pseudomonas syringae species complex.</title>
        <authorList>
            <person name="Dillon M."/>
            <person name="Thakur S."/>
            <person name="Almeida R.N.D."/>
            <person name="Weir B.S."/>
            <person name="Guttman D.S."/>
        </authorList>
    </citation>
    <scope>NUCLEOTIDE SEQUENCE [LARGE SCALE GENOMIC DNA]</scope>
    <source>
        <strain evidence="6 7">NCPPB2445</strain>
    </source>
</reference>
<dbReference type="InterPro" id="IPR051058">
    <property type="entry name" value="GDSL_Est/Lipase"/>
</dbReference>
<dbReference type="Gene3D" id="2.40.128.130">
    <property type="entry name" value="Autotransporter beta-domain"/>
    <property type="match status" value="1"/>
</dbReference>
<dbReference type="GO" id="GO:0006629">
    <property type="term" value="P:lipid metabolic process"/>
    <property type="evidence" value="ECO:0007669"/>
    <property type="project" value="InterPro"/>
</dbReference>
<evidence type="ECO:0000313" key="6">
    <source>
        <dbReference type="EMBL" id="RMM45643.1"/>
    </source>
</evidence>
<dbReference type="PROSITE" id="PS51208">
    <property type="entry name" value="AUTOTRANSPORTER"/>
    <property type="match status" value="1"/>
</dbReference>
<dbReference type="Gene3D" id="3.40.50.1110">
    <property type="entry name" value="SGNH hydrolase"/>
    <property type="match status" value="1"/>
</dbReference>